<gene>
    <name evidence="4" type="ORF">AVDCRST_MAG56-4882</name>
</gene>
<protein>
    <recommendedName>
        <fullName evidence="3">Acyltransferase 3 domain-containing protein</fullName>
    </recommendedName>
</protein>
<dbReference type="PANTHER" id="PTHR23028">
    <property type="entry name" value="ACETYLTRANSFERASE"/>
    <property type="match status" value="1"/>
</dbReference>
<dbReference type="EMBL" id="CADCTQ010000324">
    <property type="protein sequence ID" value="CAA9282388.1"/>
    <property type="molecule type" value="Genomic_DNA"/>
</dbReference>
<feature type="transmembrane region" description="Helical" evidence="2">
    <location>
        <begin position="174"/>
        <end position="190"/>
    </location>
</feature>
<feature type="transmembrane region" description="Helical" evidence="2">
    <location>
        <begin position="298"/>
        <end position="316"/>
    </location>
</feature>
<feature type="transmembrane region" description="Helical" evidence="2">
    <location>
        <begin position="44"/>
        <end position="64"/>
    </location>
</feature>
<feature type="transmembrane region" description="Helical" evidence="2">
    <location>
        <begin position="262"/>
        <end position="286"/>
    </location>
</feature>
<feature type="compositionally biased region" description="Basic and acidic residues" evidence="1">
    <location>
        <begin position="357"/>
        <end position="368"/>
    </location>
</feature>
<feature type="transmembrane region" description="Helical" evidence="2">
    <location>
        <begin position="235"/>
        <end position="256"/>
    </location>
</feature>
<keyword evidence="2" id="KW-0812">Transmembrane</keyword>
<dbReference type="AlphaFoldDB" id="A0A6J4JMF6"/>
<name>A0A6J4JMF6_9SPHI</name>
<dbReference type="GO" id="GO:0016020">
    <property type="term" value="C:membrane"/>
    <property type="evidence" value="ECO:0007669"/>
    <property type="project" value="TreeGrafter"/>
</dbReference>
<dbReference type="GO" id="GO:0016747">
    <property type="term" value="F:acyltransferase activity, transferring groups other than amino-acyl groups"/>
    <property type="evidence" value="ECO:0007669"/>
    <property type="project" value="InterPro"/>
</dbReference>
<dbReference type="InterPro" id="IPR002656">
    <property type="entry name" value="Acyl_transf_3_dom"/>
</dbReference>
<evidence type="ECO:0000313" key="4">
    <source>
        <dbReference type="EMBL" id="CAA9282388.1"/>
    </source>
</evidence>
<dbReference type="InterPro" id="IPR050879">
    <property type="entry name" value="Acyltransferase_3"/>
</dbReference>
<proteinExistence type="predicted"/>
<organism evidence="4">
    <name type="scientific">uncultured Cytophagales bacterium</name>
    <dbReference type="NCBI Taxonomy" id="158755"/>
    <lineage>
        <taxon>Bacteria</taxon>
        <taxon>Pseudomonadati</taxon>
        <taxon>Bacteroidota</taxon>
        <taxon>Sphingobacteriia</taxon>
        <taxon>Sphingobacteriales</taxon>
        <taxon>environmental samples</taxon>
    </lineage>
</organism>
<dbReference type="PANTHER" id="PTHR23028:SF131">
    <property type="entry name" value="BLR2367 PROTEIN"/>
    <property type="match status" value="1"/>
</dbReference>
<feature type="transmembrane region" description="Helical" evidence="2">
    <location>
        <begin position="202"/>
        <end position="223"/>
    </location>
</feature>
<evidence type="ECO:0000256" key="2">
    <source>
        <dbReference type="SAM" id="Phobius"/>
    </source>
</evidence>
<reference evidence="4" key="1">
    <citation type="submission" date="2020-02" db="EMBL/GenBank/DDBJ databases">
        <authorList>
            <person name="Meier V. D."/>
        </authorList>
    </citation>
    <scope>NUCLEOTIDE SEQUENCE</scope>
    <source>
        <strain evidence="4">AVDCRST_MAG56</strain>
    </source>
</reference>
<keyword evidence="2" id="KW-1133">Transmembrane helix</keyword>
<feature type="transmembrane region" description="Helical" evidence="2">
    <location>
        <begin position="322"/>
        <end position="341"/>
    </location>
</feature>
<sequence length="404" mass="44351">MISRTNNFDLIRLLAALQVVVLHGQGHLRVPPTPWFDGLRQVMVYFPGVPVFFLISGFLIAMSYDNSPDAGTFFRKRLLRIYPGLWASLLVTLGLLALFGFLGGAALGRPSFWAWVLGQVSFVQFYTPDFLRGFGVGTPNGSLWTITVELQFYLAVPLLLGGLGALVGPAVRNLVLTGLGVASWLAFVHLETSPDTFANKLLGVSLLPYFFNFLAGILFYAYFPRLYPLIRGKCGWWLAGYAACMAVFSGRLQLFGEPFEPSLYALAALVLLAFTVFSVAFSFPTLSEKLLRGVDVSYGVYIYHMLVVNTLVEVGWTGRVSYWILAILASLTLGYLSWTYVEKRFIRLKKKFIPAHETTHPVPPDRRNHPGGSTPAAGAEGTRTDPDAPDAGVAGHGADAGRVR</sequence>
<dbReference type="Pfam" id="PF01757">
    <property type="entry name" value="Acyl_transf_3"/>
    <property type="match status" value="1"/>
</dbReference>
<evidence type="ECO:0000259" key="3">
    <source>
        <dbReference type="Pfam" id="PF01757"/>
    </source>
</evidence>
<feature type="domain" description="Acyltransferase 3" evidence="3">
    <location>
        <begin position="7"/>
        <end position="337"/>
    </location>
</feature>
<accession>A0A6J4JMF6</accession>
<feature type="transmembrane region" description="Helical" evidence="2">
    <location>
        <begin position="150"/>
        <end position="167"/>
    </location>
</feature>
<feature type="transmembrane region" description="Helical" evidence="2">
    <location>
        <begin position="85"/>
        <end position="107"/>
    </location>
</feature>
<keyword evidence="2" id="KW-0472">Membrane</keyword>
<dbReference type="GO" id="GO:0000271">
    <property type="term" value="P:polysaccharide biosynthetic process"/>
    <property type="evidence" value="ECO:0007669"/>
    <property type="project" value="TreeGrafter"/>
</dbReference>
<evidence type="ECO:0000256" key="1">
    <source>
        <dbReference type="SAM" id="MobiDB-lite"/>
    </source>
</evidence>
<feature type="region of interest" description="Disordered" evidence="1">
    <location>
        <begin position="357"/>
        <end position="404"/>
    </location>
</feature>